<gene>
    <name evidence="4" type="ORF">DDE18_05040</name>
</gene>
<dbReference type="Pfam" id="PF13191">
    <property type="entry name" value="AAA_16"/>
    <property type="match status" value="1"/>
</dbReference>
<name>A0A2T8FDB1_9ACTN</name>
<reference evidence="4 5" key="1">
    <citation type="submission" date="2018-04" db="EMBL/GenBank/DDBJ databases">
        <title>Genome of Nocardioides gansuensis WSJ-1.</title>
        <authorList>
            <person name="Wu S."/>
            <person name="Wang G."/>
        </authorList>
    </citation>
    <scope>NUCLEOTIDE SEQUENCE [LARGE SCALE GENOMIC DNA]</scope>
    <source>
        <strain evidence="4 5">WSJ-1</strain>
    </source>
</reference>
<keyword evidence="1" id="KW-0547">Nucleotide-binding</keyword>
<organism evidence="4 5">
    <name type="scientific">Nocardioides gansuensis</name>
    <dbReference type="NCBI Taxonomy" id="2138300"/>
    <lineage>
        <taxon>Bacteria</taxon>
        <taxon>Bacillati</taxon>
        <taxon>Actinomycetota</taxon>
        <taxon>Actinomycetes</taxon>
        <taxon>Propionibacteriales</taxon>
        <taxon>Nocardioidaceae</taxon>
        <taxon>Nocardioides</taxon>
    </lineage>
</organism>
<dbReference type="PANTHER" id="PTHR16305:SF35">
    <property type="entry name" value="TRANSCRIPTIONAL ACTIVATOR DOMAIN"/>
    <property type="match status" value="1"/>
</dbReference>
<dbReference type="GO" id="GO:0005524">
    <property type="term" value="F:ATP binding"/>
    <property type="evidence" value="ECO:0007669"/>
    <property type="project" value="UniProtKB-KW"/>
</dbReference>
<dbReference type="CDD" id="cd06170">
    <property type="entry name" value="LuxR_C_like"/>
    <property type="match status" value="1"/>
</dbReference>
<proteinExistence type="predicted"/>
<dbReference type="SUPFAM" id="SSF48452">
    <property type="entry name" value="TPR-like"/>
    <property type="match status" value="1"/>
</dbReference>
<dbReference type="PANTHER" id="PTHR16305">
    <property type="entry name" value="TESTICULAR SOLUBLE ADENYLYL CYCLASE"/>
    <property type="match status" value="1"/>
</dbReference>
<dbReference type="PROSITE" id="PS50043">
    <property type="entry name" value="HTH_LUXR_2"/>
    <property type="match status" value="1"/>
</dbReference>
<dbReference type="Gene3D" id="1.25.40.10">
    <property type="entry name" value="Tetratricopeptide repeat domain"/>
    <property type="match status" value="1"/>
</dbReference>
<dbReference type="PROSITE" id="PS00622">
    <property type="entry name" value="HTH_LUXR_1"/>
    <property type="match status" value="1"/>
</dbReference>
<sequence length="866" mass="92013">MDFLERETQLDALLEYAAEADCGLGRLVLVEGEAGVGKSTLLERAERHLTDALWCWGACDGLATPRPLAPLHDISVDLGGALEAACRAGASREVLFTLLLDHLRTSDRLTVLVFEDVHWADDATLDLLRHLGRRVQRLRVLLLVSFRDDQGARGQLRIALGELARERALRRITLPLLTPGAIAVMVEGTGLDPDEVHRLTDGNPFFVTELLLSPGERLPHSARDSVLARVATLSSKCREVVEVAALAGPRLDPALVGAVVEAPFACFDELVAAGLLVSDGTTTTRFRHELARLAVEDSVPPHRRVEVHRLLLAELVRRGDADPAQLAFHAQGAGDHAAVLEHATEAAHHAAAMGAPRETVAHCRSALASAAGAPPATRAVLHEVAGLALASQDDWAAALAEMQVALALWQEVGDALREGDVWRHLAICLWRLSRGAEAQAASHRAYALLEPLGPSPELARVVKHLAAMHCLQDDHEAGLALAHQAVALAESLGLPDVLADALETVAVSRAALGLPWREAADDAVSAALACGSAMVAARTYAYAYGIHVDEHQYGAGEEVFRAGLAFCEEHDVVTFATTLRSLRAEALLATGRWDEALDLVQGLLSGPVMSPLSMLQLQLVAARIKLRRGDPDGREVLAAALPRAEAALESRWRVLAAVTEAEADWLAGRDQDARERAQAALDRARIPRLSGMAAVWARRLGVAVTPPPGCPDPYAVELAGDHAGAARQWQALGCDHAAALALLDAGDPDSARRALEVLERLGATATLAAARRGLRAAGMAVPRTRRTGTLAHPAGLTPREQDVLHGIVAGLTNDEIAAALVISPKTVDHHVSAVLGKLGVANRREASAAARERGLLRLGGEATAPR</sequence>
<dbReference type="GO" id="GO:0004016">
    <property type="term" value="F:adenylate cyclase activity"/>
    <property type="evidence" value="ECO:0007669"/>
    <property type="project" value="TreeGrafter"/>
</dbReference>
<dbReference type="InterPro" id="IPR041664">
    <property type="entry name" value="AAA_16"/>
</dbReference>
<dbReference type="Gene3D" id="1.10.10.10">
    <property type="entry name" value="Winged helix-like DNA-binding domain superfamily/Winged helix DNA-binding domain"/>
    <property type="match status" value="1"/>
</dbReference>
<comment type="caution">
    <text evidence="4">The sequence shown here is derived from an EMBL/GenBank/DDBJ whole genome shotgun (WGS) entry which is preliminary data.</text>
</comment>
<feature type="domain" description="HTH luxR-type" evidence="3">
    <location>
        <begin position="789"/>
        <end position="854"/>
    </location>
</feature>
<dbReference type="SUPFAM" id="SSF46894">
    <property type="entry name" value="C-terminal effector domain of the bipartite response regulators"/>
    <property type="match status" value="1"/>
</dbReference>
<evidence type="ECO:0000259" key="3">
    <source>
        <dbReference type="PROSITE" id="PS50043"/>
    </source>
</evidence>
<dbReference type="GO" id="GO:0003677">
    <property type="term" value="F:DNA binding"/>
    <property type="evidence" value="ECO:0007669"/>
    <property type="project" value="InterPro"/>
</dbReference>
<dbReference type="SMART" id="SM00421">
    <property type="entry name" value="HTH_LUXR"/>
    <property type="match status" value="1"/>
</dbReference>
<evidence type="ECO:0000256" key="2">
    <source>
        <dbReference type="ARBA" id="ARBA00022840"/>
    </source>
</evidence>
<dbReference type="OrthoDB" id="5476461at2"/>
<dbReference type="GO" id="GO:0005737">
    <property type="term" value="C:cytoplasm"/>
    <property type="evidence" value="ECO:0007669"/>
    <property type="project" value="TreeGrafter"/>
</dbReference>
<dbReference type="InterPro" id="IPR036388">
    <property type="entry name" value="WH-like_DNA-bd_sf"/>
</dbReference>
<dbReference type="SUPFAM" id="SSF52540">
    <property type="entry name" value="P-loop containing nucleoside triphosphate hydrolases"/>
    <property type="match status" value="1"/>
</dbReference>
<evidence type="ECO:0000256" key="1">
    <source>
        <dbReference type="ARBA" id="ARBA00022741"/>
    </source>
</evidence>
<dbReference type="InterPro" id="IPR027417">
    <property type="entry name" value="P-loop_NTPase"/>
</dbReference>
<evidence type="ECO:0000313" key="4">
    <source>
        <dbReference type="EMBL" id="PVG83690.1"/>
    </source>
</evidence>
<evidence type="ECO:0000313" key="5">
    <source>
        <dbReference type="Proteomes" id="UP000246018"/>
    </source>
</evidence>
<keyword evidence="2" id="KW-0067">ATP-binding</keyword>
<dbReference type="Gene3D" id="3.40.50.300">
    <property type="entry name" value="P-loop containing nucleotide triphosphate hydrolases"/>
    <property type="match status" value="1"/>
</dbReference>
<dbReference type="Pfam" id="PF00196">
    <property type="entry name" value="GerE"/>
    <property type="match status" value="1"/>
</dbReference>
<dbReference type="EMBL" id="QDGZ01000002">
    <property type="protein sequence ID" value="PVG83690.1"/>
    <property type="molecule type" value="Genomic_DNA"/>
</dbReference>
<dbReference type="GO" id="GO:0006355">
    <property type="term" value="P:regulation of DNA-templated transcription"/>
    <property type="evidence" value="ECO:0007669"/>
    <property type="project" value="InterPro"/>
</dbReference>
<dbReference type="AlphaFoldDB" id="A0A2T8FDB1"/>
<dbReference type="RefSeq" id="WP_116571164.1">
    <property type="nucleotide sequence ID" value="NZ_QDGZ01000002.1"/>
</dbReference>
<dbReference type="InterPro" id="IPR000792">
    <property type="entry name" value="Tscrpt_reg_LuxR_C"/>
</dbReference>
<dbReference type="Proteomes" id="UP000246018">
    <property type="component" value="Unassembled WGS sequence"/>
</dbReference>
<dbReference type="PRINTS" id="PR00038">
    <property type="entry name" value="HTHLUXR"/>
</dbReference>
<dbReference type="InterPro" id="IPR016032">
    <property type="entry name" value="Sig_transdc_resp-reg_C-effctor"/>
</dbReference>
<keyword evidence="5" id="KW-1185">Reference proteome</keyword>
<accession>A0A2T8FDB1</accession>
<dbReference type="InterPro" id="IPR011990">
    <property type="entry name" value="TPR-like_helical_dom_sf"/>
</dbReference>
<protein>
    <recommendedName>
        <fullName evidence="3">HTH luxR-type domain-containing protein</fullName>
    </recommendedName>
</protein>